<name>Q9YVT9_MSEPV</name>
<keyword evidence="1" id="KW-0472">Membrane</keyword>
<dbReference type="RefSeq" id="NP_048224.1">
    <property type="nucleotide sequence ID" value="NC_001993.1"/>
</dbReference>
<dbReference type="GeneID" id="1449939"/>
<keyword evidence="1" id="KW-1133">Transmembrane helix</keyword>
<keyword evidence="1" id="KW-0812">Transmembrane</keyword>
<accession>Q9YVT9</accession>
<proteinExistence type="predicted"/>
<gene>
    <name evidence="2" type="primary">MSV153</name>
</gene>
<organismHost>
    <name type="scientific">Melanoplus sanguinipes</name>
    <name type="common">Migratory grasshopper</name>
    <dbReference type="NCBI Taxonomy" id="65742"/>
</organismHost>
<reference evidence="2 3" key="1">
    <citation type="journal article" date="1999" name="J. Virol.">
        <title>The genome of Melanoplus sanguinipes entomopoxvirus.</title>
        <authorList>
            <person name="Afonso C.L."/>
            <person name="Tulman E.R."/>
            <person name="Lu Z."/>
            <person name="Oma E."/>
            <person name="Kutish G.F."/>
            <person name="Rock D.L."/>
        </authorList>
    </citation>
    <scope>NUCLEOTIDE SEQUENCE [LARGE SCALE GENOMIC DNA]</scope>
    <source>
        <strain evidence="2">Tucson</strain>
    </source>
</reference>
<dbReference type="KEGG" id="vg:1449939"/>
<dbReference type="PIR" id="T28314">
    <property type="entry name" value="T28314"/>
</dbReference>
<evidence type="ECO:0000256" key="1">
    <source>
        <dbReference type="SAM" id="Phobius"/>
    </source>
</evidence>
<evidence type="ECO:0000313" key="3">
    <source>
        <dbReference type="Proteomes" id="UP000172353"/>
    </source>
</evidence>
<keyword evidence="3" id="KW-1185">Reference proteome</keyword>
<protein>
    <submittedName>
        <fullName evidence="2">Uncharacterized protein</fullName>
    </submittedName>
</protein>
<dbReference type="EMBL" id="AF063866">
    <property type="protein sequence ID" value="AAC97676.1"/>
    <property type="molecule type" value="Genomic_DNA"/>
</dbReference>
<evidence type="ECO:0000313" key="2">
    <source>
        <dbReference type="EMBL" id="AAC97676.1"/>
    </source>
</evidence>
<organism evidence="2 3">
    <name type="scientific">Melanoplus sanguinipes entomopoxvirus</name>
    <name type="common">MsEPV</name>
    <dbReference type="NCBI Taxonomy" id="83191"/>
    <lineage>
        <taxon>Viruses</taxon>
        <taxon>Varidnaviria</taxon>
        <taxon>Bamfordvirae</taxon>
        <taxon>Nucleocytoviricota</taxon>
        <taxon>Pokkesviricetes</taxon>
        <taxon>Chitovirales</taxon>
        <taxon>Poxviridae</taxon>
        <taxon>Entomopoxvirinae</taxon>
        <taxon>Deltaentomopoxvirus</taxon>
        <taxon>Deltaentomopoxvirus msanguinipes</taxon>
    </lineage>
</organism>
<dbReference type="Proteomes" id="UP000172353">
    <property type="component" value="Segment"/>
</dbReference>
<sequence>MMYYMNIKKSYSNVFNNVTYSIFLSFSIKLKYKKYFDNLLLHIITLSIKSFLIFIISLSNLLFHGKPYKIS</sequence>
<feature type="transmembrane region" description="Helical" evidence="1">
    <location>
        <begin position="39"/>
        <end position="63"/>
    </location>
</feature>